<reference evidence="1 2" key="1">
    <citation type="journal article" date="2019" name="Int. J. Syst. Evol. Microbiol.">
        <title>The Global Catalogue of Microorganisms (GCM) 10K type strain sequencing project: providing services to taxonomists for standard genome sequencing and annotation.</title>
        <authorList>
            <consortium name="The Broad Institute Genomics Platform"/>
            <consortium name="The Broad Institute Genome Sequencing Center for Infectious Disease"/>
            <person name="Wu L."/>
            <person name="Ma J."/>
        </authorList>
    </citation>
    <scope>NUCLEOTIDE SEQUENCE [LARGE SCALE GENOMIC DNA]</scope>
    <source>
        <strain evidence="1 2">JCM 14735</strain>
    </source>
</reference>
<evidence type="ECO:0000313" key="2">
    <source>
        <dbReference type="Proteomes" id="UP001501204"/>
    </source>
</evidence>
<accession>A0ABN2L1R6</accession>
<dbReference type="EMBL" id="BAAAOA010000046">
    <property type="protein sequence ID" value="GAA1770035.1"/>
    <property type="molecule type" value="Genomic_DNA"/>
</dbReference>
<evidence type="ECO:0000313" key="1">
    <source>
        <dbReference type="EMBL" id="GAA1770035.1"/>
    </source>
</evidence>
<proteinExistence type="predicted"/>
<sequence>MLMAIQEAIPISAEHPTRRKRRRWILPALFLLAVLLVLGHSAVSAEEEPSTMLGASASVPGGLARLNGVMPYKEFVALENREVPAELAGDVPSGAHQVVVLLELTAMDPEGLEFTADDYVVDRLGKNRSPVVWSSPSEASLAQGQTMQAELVFEVPDKALELTLEGADDVRLSMGSDHHSGGGRR</sequence>
<dbReference type="Proteomes" id="UP001501204">
    <property type="component" value="Unassembled WGS sequence"/>
</dbReference>
<name>A0ABN2L1R6_9MICC</name>
<protein>
    <recommendedName>
        <fullName evidence="3">DUF4352 domain-containing protein</fullName>
    </recommendedName>
</protein>
<evidence type="ECO:0008006" key="3">
    <source>
        <dbReference type="Google" id="ProtNLM"/>
    </source>
</evidence>
<gene>
    <name evidence="1" type="ORF">GCM10009767_29840</name>
</gene>
<keyword evidence="2" id="KW-1185">Reference proteome</keyword>
<comment type="caution">
    <text evidence="1">The sequence shown here is derived from an EMBL/GenBank/DDBJ whole genome shotgun (WGS) entry which is preliminary data.</text>
</comment>
<organism evidence="1 2">
    <name type="scientific">Kocuria aegyptia</name>
    <dbReference type="NCBI Taxonomy" id="330943"/>
    <lineage>
        <taxon>Bacteria</taxon>
        <taxon>Bacillati</taxon>
        <taxon>Actinomycetota</taxon>
        <taxon>Actinomycetes</taxon>
        <taxon>Micrococcales</taxon>
        <taxon>Micrococcaceae</taxon>
        <taxon>Kocuria</taxon>
    </lineage>
</organism>